<dbReference type="RefSeq" id="WP_092555525.1">
    <property type="nucleotide sequence ID" value="NZ_BOMJ01000045.1"/>
</dbReference>
<evidence type="ECO:0000259" key="1">
    <source>
        <dbReference type="Pfam" id="PF07883"/>
    </source>
</evidence>
<dbReference type="Proteomes" id="UP000198688">
    <property type="component" value="Chromosome I"/>
</dbReference>
<name>A0A1H2DBT8_9ACTN</name>
<accession>A0A1H2DBT8</accession>
<dbReference type="EMBL" id="LT629758">
    <property type="protein sequence ID" value="SDT80193.1"/>
    <property type="molecule type" value="Genomic_DNA"/>
</dbReference>
<dbReference type="InterPro" id="IPR014710">
    <property type="entry name" value="RmlC-like_jellyroll"/>
</dbReference>
<dbReference type="PANTHER" id="PTHR37694:SF1">
    <property type="entry name" value="SLR8022 PROTEIN"/>
    <property type="match status" value="1"/>
</dbReference>
<evidence type="ECO:0000313" key="2">
    <source>
        <dbReference type="EMBL" id="SDT80193.1"/>
    </source>
</evidence>
<dbReference type="OrthoDB" id="5190473at2"/>
<dbReference type="InterPro" id="IPR011051">
    <property type="entry name" value="RmlC_Cupin_sf"/>
</dbReference>
<dbReference type="InterPro" id="IPR013096">
    <property type="entry name" value="Cupin_2"/>
</dbReference>
<dbReference type="CDD" id="cd02230">
    <property type="entry name" value="cupin_HP0902-like"/>
    <property type="match status" value="1"/>
</dbReference>
<keyword evidence="3" id="KW-1185">Reference proteome</keyword>
<gene>
    <name evidence="2" type="ORF">SAMN04489716_9102</name>
</gene>
<feature type="domain" description="Cupin type-2" evidence="1">
    <location>
        <begin position="44"/>
        <end position="104"/>
    </location>
</feature>
<dbReference type="Gene3D" id="2.60.120.10">
    <property type="entry name" value="Jelly Rolls"/>
    <property type="match status" value="1"/>
</dbReference>
<proteinExistence type="predicted"/>
<dbReference type="PANTHER" id="PTHR37694">
    <property type="entry name" value="SLR8022 PROTEIN"/>
    <property type="match status" value="1"/>
</dbReference>
<reference evidence="2 3" key="1">
    <citation type="submission" date="2016-10" db="EMBL/GenBank/DDBJ databases">
        <authorList>
            <person name="de Groot N.N."/>
        </authorList>
    </citation>
    <scope>NUCLEOTIDE SEQUENCE [LARGE SCALE GENOMIC DNA]</scope>
    <source>
        <strain evidence="2 3">DSM 43941</strain>
    </source>
</reference>
<organism evidence="2 3">
    <name type="scientific">Actinoplanes derwentensis</name>
    <dbReference type="NCBI Taxonomy" id="113562"/>
    <lineage>
        <taxon>Bacteria</taxon>
        <taxon>Bacillati</taxon>
        <taxon>Actinomycetota</taxon>
        <taxon>Actinomycetes</taxon>
        <taxon>Micromonosporales</taxon>
        <taxon>Micromonosporaceae</taxon>
        <taxon>Actinoplanes</taxon>
    </lineage>
</organism>
<dbReference type="SUPFAM" id="SSF51182">
    <property type="entry name" value="RmlC-like cupins"/>
    <property type="match status" value="1"/>
</dbReference>
<evidence type="ECO:0000313" key="3">
    <source>
        <dbReference type="Proteomes" id="UP000198688"/>
    </source>
</evidence>
<dbReference type="Pfam" id="PF07883">
    <property type="entry name" value="Cupin_2"/>
    <property type="match status" value="1"/>
</dbReference>
<dbReference type="AlphaFoldDB" id="A0A1H2DBT8"/>
<protein>
    <submittedName>
        <fullName evidence="2">Cupin domain protein</fullName>
    </submittedName>
</protein>
<sequence>MSTSSLSALAAEHLEVARTSPSGRSAHTVVGGHTRTLRQTLIALLGGQTLDEHENPGEATVHVLSGRVRLTTRDTFWDGETGDLIVVPDARHTLSAVEDAAVLLTVAKLP</sequence>
<dbReference type="STRING" id="113562.SAMN04489716_9102"/>